<dbReference type="InterPro" id="IPR011009">
    <property type="entry name" value="Kinase-like_dom_sf"/>
</dbReference>
<dbReference type="InParanoid" id="A0A369JAR1"/>
<evidence type="ECO:0000256" key="1">
    <source>
        <dbReference type="SAM" id="Phobius"/>
    </source>
</evidence>
<dbReference type="STRING" id="39966.A0A369JAR1"/>
<name>A0A369JAR1_HYPMA</name>
<accession>A0A369JAR1</accession>
<sequence>MDRPDKPSSRPHRAFLPTYGHAVASKDSHTTGFPRIAPDFALSRAADVKSRRWSEEDGFCIVKATRNQGPKPCNDQDPKEVKDIVCQSAAYARLHLSARPFFLFTVGLLIFGSDFCVAIFNRAGISFSPIKNLWTNTKDFIRIVRRMTRVMTTTELGQDPSVSILPPEISNTFNLDGYPSFRYPAIGSDYHEWCTVGRPIWSSMTLFGRGTMVWNVLEYREGFTPHLASEKIMKMTWCDPNRSSESEIYQSIPRGYPKGLARFLTGGDVRNSTGQTIAVASVCNTAYHGTLVLHRVILNTVGRPLWTYASELELLKGMFTAASAHKYSSDQHFIHGDVSPGNILLAKDSEVTQEDGAGFLIDLESAQLPPNASIEVVEFVPPQKRTRTLMTPPTLRRKLKFLSGSRPHIEPTGTLLFMAYDLLVAMRDKDDMEQTEEHDIESFMLVAGYAVLRKLLENCKDNEEYKLLYVCFRAAFGPTSLDSVILSRRADAALEWIFNKSIAHIVERHVSPSVRSLLYHFRNLVKKRRDTMISTINKSKFTLAATMPNSDAPNPPFKLHHSDLLDSLSIAITQLESEMGQPAVSL</sequence>
<dbReference type="PROSITE" id="PS00109">
    <property type="entry name" value="PROTEIN_KINASE_TYR"/>
    <property type="match status" value="1"/>
</dbReference>
<dbReference type="Pfam" id="PF17667">
    <property type="entry name" value="Pkinase_fungal"/>
    <property type="match status" value="1"/>
</dbReference>
<organism evidence="3 4">
    <name type="scientific">Hypsizygus marmoreus</name>
    <name type="common">White beech mushroom</name>
    <name type="synonym">Agaricus marmoreus</name>
    <dbReference type="NCBI Taxonomy" id="39966"/>
    <lineage>
        <taxon>Eukaryota</taxon>
        <taxon>Fungi</taxon>
        <taxon>Dikarya</taxon>
        <taxon>Basidiomycota</taxon>
        <taxon>Agaricomycotina</taxon>
        <taxon>Agaricomycetes</taxon>
        <taxon>Agaricomycetidae</taxon>
        <taxon>Agaricales</taxon>
        <taxon>Tricholomatineae</taxon>
        <taxon>Lyophyllaceae</taxon>
        <taxon>Hypsizygus</taxon>
    </lineage>
</organism>
<keyword evidence="1" id="KW-0472">Membrane</keyword>
<dbReference type="EMBL" id="LUEZ02000110">
    <property type="protein sequence ID" value="RDB17707.1"/>
    <property type="molecule type" value="Genomic_DNA"/>
</dbReference>
<dbReference type="PANTHER" id="PTHR38248">
    <property type="entry name" value="FUNK1 6"/>
    <property type="match status" value="1"/>
</dbReference>
<comment type="caution">
    <text evidence="3">The sequence shown here is derived from an EMBL/GenBank/DDBJ whole genome shotgun (WGS) entry which is preliminary data.</text>
</comment>
<dbReference type="Proteomes" id="UP000076154">
    <property type="component" value="Unassembled WGS sequence"/>
</dbReference>
<dbReference type="PANTHER" id="PTHR38248:SF2">
    <property type="entry name" value="FUNK1 11"/>
    <property type="match status" value="1"/>
</dbReference>
<dbReference type="Gene3D" id="1.10.510.10">
    <property type="entry name" value="Transferase(Phosphotransferase) domain 1"/>
    <property type="match status" value="1"/>
</dbReference>
<feature type="domain" description="Fungal-type protein kinase" evidence="2">
    <location>
        <begin position="74"/>
        <end position="447"/>
    </location>
</feature>
<reference evidence="3" key="1">
    <citation type="submission" date="2018-04" db="EMBL/GenBank/DDBJ databases">
        <title>Whole genome sequencing of Hypsizygus marmoreus.</title>
        <authorList>
            <person name="Choi I.-G."/>
            <person name="Min B."/>
            <person name="Kim J.-G."/>
            <person name="Kim S."/>
            <person name="Oh Y.-L."/>
            <person name="Kong W.-S."/>
            <person name="Park H."/>
            <person name="Jeong J."/>
            <person name="Song E.-S."/>
        </authorList>
    </citation>
    <scope>NUCLEOTIDE SEQUENCE [LARGE SCALE GENOMIC DNA]</scope>
    <source>
        <strain evidence="3">51987-8</strain>
    </source>
</reference>
<dbReference type="GO" id="GO:0004672">
    <property type="term" value="F:protein kinase activity"/>
    <property type="evidence" value="ECO:0007669"/>
    <property type="project" value="InterPro"/>
</dbReference>
<dbReference type="SUPFAM" id="SSF56112">
    <property type="entry name" value="Protein kinase-like (PK-like)"/>
    <property type="match status" value="1"/>
</dbReference>
<dbReference type="OrthoDB" id="3271139at2759"/>
<keyword evidence="1" id="KW-1133">Transmembrane helix</keyword>
<evidence type="ECO:0000313" key="3">
    <source>
        <dbReference type="EMBL" id="RDB17707.1"/>
    </source>
</evidence>
<keyword evidence="4" id="KW-1185">Reference proteome</keyword>
<dbReference type="InterPro" id="IPR008266">
    <property type="entry name" value="Tyr_kinase_AS"/>
</dbReference>
<dbReference type="InterPro" id="IPR040976">
    <property type="entry name" value="Pkinase_fungal"/>
</dbReference>
<protein>
    <recommendedName>
        <fullName evidence="2">Fungal-type protein kinase domain-containing protein</fullName>
    </recommendedName>
</protein>
<dbReference type="AlphaFoldDB" id="A0A369JAR1"/>
<proteinExistence type="predicted"/>
<feature type="transmembrane region" description="Helical" evidence="1">
    <location>
        <begin position="101"/>
        <end position="120"/>
    </location>
</feature>
<keyword evidence="1" id="KW-0812">Transmembrane</keyword>
<gene>
    <name evidence="3" type="ORF">Hypma_001172</name>
</gene>
<evidence type="ECO:0000313" key="4">
    <source>
        <dbReference type="Proteomes" id="UP000076154"/>
    </source>
</evidence>
<evidence type="ECO:0000259" key="2">
    <source>
        <dbReference type="Pfam" id="PF17667"/>
    </source>
</evidence>